<reference evidence="2 3" key="1">
    <citation type="submission" date="2024-02" db="EMBL/GenBank/DDBJ databases">
        <authorList>
            <person name="Daric V."/>
            <person name="Darras S."/>
        </authorList>
    </citation>
    <scope>NUCLEOTIDE SEQUENCE [LARGE SCALE GENOMIC DNA]</scope>
</reference>
<feature type="transmembrane region" description="Helical" evidence="1">
    <location>
        <begin position="140"/>
        <end position="161"/>
    </location>
</feature>
<evidence type="ECO:0000313" key="3">
    <source>
        <dbReference type="Proteomes" id="UP001642483"/>
    </source>
</evidence>
<feature type="transmembrane region" description="Helical" evidence="1">
    <location>
        <begin position="181"/>
        <end position="201"/>
    </location>
</feature>
<keyword evidence="1" id="KW-1133">Transmembrane helix</keyword>
<proteinExistence type="predicted"/>
<evidence type="ECO:0000313" key="2">
    <source>
        <dbReference type="EMBL" id="CAK8692849.1"/>
    </source>
</evidence>
<dbReference type="EMBL" id="CAWYQH010000130">
    <property type="protein sequence ID" value="CAK8692849.1"/>
    <property type="molecule type" value="Genomic_DNA"/>
</dbReference>
<dbReference type="Proteomes" id="UP001642483">
    <property type="component" value="Unassembled WGS sequence"/>
</dbReference>
<organism evidence="2 3">
    <name type="scientific">Clavelina lepadiformis</name>
    <name type="common">Light-bulb sea squirt</name>
    <name type="synonym">Ascidia lepadiformis</name>
    <dbReference type="NCBI Taxonomy" id="159417"/>
    <lineage>
        <taxon>Eukaryota</taxon>
        <taxon>Metazoa</taxon>
        <taxon>Chordata</taxon>
        <taxon>Tunicata</taxon>
        <taxon>Ascidiacea</taxon>
        <taxon>Aplousobranchia</taxon>
        <taxon>Clavelinidae</taxon>
        <taxon>Clavelina</taxon>
    </lineage>
</organism>
<comment type="caution">
    <text evidence="2">The sequence shown here is derived from an EMBL/GenBank/DDBJ whole genome shotgun (WGS) entry which is preliminary data.</text>
</comment>
<keyword evidence="1" id="KW-0812">Transmembrane</keyword>
<evidence type="ECO:0008006" key="4">
    <source>
        <dbReference type="Google" id="ProtNLM"/>
    </source>
</evidence>
<feature type="transmembrane region" description="Helical" evidence="1">
    <location>
        <begin position="227"/>
        <end position="253"/>
    </location>
</feature>
<sequence>MGTPSSAWNQSFVTNMSATTGPAHKCLNYMLSSTIVVVLLEILSIYLVTTLAIFSWRTRNRRDVSKLNRLCSLSALIAFLLCTSNLYALLLEDTFNALDYIEAVCYWLGICLTYTVLWARQRRFYSNKLLANKVGKCHRILSSAVIVAICVCLGALVFTFVSKTYGRTCATSYDINDILPILVAYIAAAFVFQMLLFYLLVNPLRSEDGVKTSDILRFRLKKDIHKMVVRLAICAAVCIITTTMTSGMILLVLKEIVETSWYNMVTLDLIGNTISMVCSFKSWKTRLFPFCKPIDLQLGNSDGENEQISFRSENV</sequence>
<feature type="transmembrane region" description="Helical" evidence="1">
    <location>
        <begin position="100"/>
        <end position="119"/>
    </location>
</feature>
<protein>
    <recommendedName>
        <fullName evidence="4">Taste receptor type 2</fullName>
    </recommendedName>
</protein>
<feature type="transmembrane region" description="Helical" evidence="1">
    <location>
        <begin position="29"/>
        <end position="55"/>
    </location>
</feature>
<name>A0ABP0GQH1_CLALP</name>
<gene>
    <name evidence="2" type="ORF">CVLEPA_LOCUS26086</name>
</gene>
<feature type="transmembrane region" description="Helical" evidence="1">
    <location>
        <begin position="67"/>
        <end position="88"/>
    </location>
</feature>
<evidence type="ECO:0000256" key="1">
    <source>
        <dbReference type="SAM" id="Phobius"/>
    </source>
</evidence>
<keyword evidence="3" id="KW-1185">Reference proteome</keyword>
<accession>A0ABP0GQH1</accession>
<keyword evidence="1" id="KW-0472">Membrane</keyword>